<proteinExistence type="predicted"/>
<dbReference type="FunCoup" id="A0A2I3HB50">
    <property type="interactions" value="489"/>
</dbReference>
<accession>A0A2I3HB50</accession>
<dbReference type="Proteomes" id="UP000001073">
    <property type="component" value="Chromosome 8"/>
</dbReference>
<evidence type="ECO:0000256" key="1">
    <source>
        <dbReference type="SAM" id="MobiDB-lite"/>
    </source>
</evidence>
<evidence type="ECO:0000313" key="3">
    <source>
        <dbReference type="Proteomes" id="UP000001073"/>
    </source>
</evidence>
<dbReference type="InParanoid" id="A0A2I3HB50"/>
<dbReference type="PANTHER" id="PTHR34348">
    <property type="entry name" value="SURFEIT LOCUS PROTEIN 2"/>
    <property type="match status" value="1"/>
</dbReference>
<feature type="compositionally biased region" description="Acidic residues" evidence="1">
    <location>
        <begin position="175"/>
        <end position="191"/>
    </location>
</feature>
<gene>
    <name evidence="2" type="primary">SURF2</name>
</gene>
<reference evidence="2 3" key="1">
    <citation type="submission" date="2012-10" db="EMBL/GenBank/DDBJ databases">
        <authorList>
            <consortium name="Gibbon Genome Sequencing Consortium"/>
        </authorList>
    </citation>
    <scope>NUCLEOTIDE SEQUENCE [LARGE SCALE GENOMIC DNA]</scope>
</reference>
<dbReference type="PANTHER" id="PTHR34348:SF1">
    <property type="entry name" value="SURFEIT LOCUS PROTEIN 2"/>
    <property type="match status" value="1"/>
</dbReference>
<dbReference type="Pfam" id="PF05477">
    <property type="entry name" value="SURF2"/>
    <property type="match status" value="1"/>
</dbReference>
<dbReference type="STRING" id="61853.ENSNLEP00000040883"/>
<dbReference type="OMA" id="LEFVPAC"/>
<dbReference type="GeneTree" id="ENSGT00390000016800"/>
<dbReference type="GO" id="GO:0005886">
    <property type="term" value="C:plasma membrane"/>
    <property type="evidence" value="ECO:0007669"/>
    <property type="project" value="Ensembl"/>
</dbReference>
<organism evidence="2 3">
    <name type="scientific">Nomascus leucogenys</name>
    <name type="common">Northern white-cheeked gibbon</name>
    <name type="synonym">Hylobates leucogenys</name>
    <dbReference type="NCBI Taxonomy" id="61853"/>
    <lineage>
        <taxon>Eukaryota</taxon>
        <taxon>Metazoa</taxon>
        <taxon>Chordata</taxon>
        <taxon>Craniata</taxon>
        <taxon>Vertebrata</taxon>
        <taxon>Euteleostomi</taxon>
        <taxon>Mammalia</taxon>
        <taxon>Eutheria</taxon>
        <taxon>Euarchontoglires</taxon>
        <taxon>Primates</taxon>
        <taxon>Haplorrhini</taxon>
        <taxon>Catarrhini</taxon>
        <taxon>Hylobatidae</taxon>
        <taxon>Nomascus</taxon>
    </lineage>
</organism>
<feature type="compositionally biased region" description="Basic and acidic residues" evidence="1">
    <location>
        <begin position="137"/>
        <end position="150"/>
    </location>
</feature>
<feature type="compositionally biased region" description="Basic and acidic residues" evidence="1">
    <location>
        <begin position="192"/>
        <end position="210"/>
    </location>
</feature>
<feature type="region of interest" description="Disordered" evidence="1">
    <location>
        <begin position="135"/>
        <end position="248"/>
    </location>
</feature>
<dbReference type="GO" id="GO:0016607">
    <property type="term" value="C:nuclear speck"/>
    <property type="evidence" value="ECO:0007669"/>
    <property type="project" value="Ensembl"/>
</dbReference>
<name>A0A2I3HB50_NOMLE</name>
<dbReference type="InterPro" id="IPR008833">
    <property type="entry name" value="Surf2"/>
</dbReference>
<reference evidence="2" key="3">
    <citation type="submission" date="2025-09" db="UniProtKB">
        <authorList>
            <consortium name="Ensembl"/>
        </authorList>
    </citation>
    <scope>IDENTIFICATION</scope>
</reference>
<keyword evidence="3" id="KW-1185">Reference proteome</keyword>
<dbReference type="GO" id="GO:0005730">
    <property type="term" value="C:nucleolus"/>
    <property type="evidence" value="ECO:0007669"/>
    <property type="project" value="Ensembl"/>
</dbReference>
<sequence length="248" mass="28760">MSELPADVRAFLREHPSLRLQPDARKVRCILTGHELPCRLPELQVYTRGKKYQRLVRASPAFDYAEFEPHIVPSTKNPHQLFCKLTLRHINKCPEHVLRHTQGRRYQRALCKLGMAQKPGQEHLRACCLVHRRRRRREDQMDSDGPRPREGGAASDDSMTDLYPPELFTRKDLGSMEDGDGTDDFLTDEEDEKAKPPREKATDEGRRETAVYRGLVQKRRKKQLGSLKKKFKSHHRKPKSFSSCKQPG</sequence>
<feature type="compositionally biased region" description="Basic residues" evidence="1">
    <location>
        <begin position="216"/>
        <end position="239"/>
    </location>
</feature>
<reference evidence="2" key="2">
    <citation type="submission" date="2025-08" db="UniProtKB">
        <authorList>
            <consortium name="Ensembl"/>
        </authorList>
    </citation>
    <scope>IDENTIFICATION</scope>
</reference>
<evidence type="ECO:0000313" key="2">
    <source>
        <dbReference type="Ensembl" id="ENSNLEP00000040883.1"/>
    </source>
</evidence>
<dbReference type="AlphaFoldDB" id="A0A2I3HB50"/>
<dbReference type="EMBL" id="ADFV01097626">
    <property type="status" value="NOT_ANNOTATED_CDS"/>
    <property type="molecule type" value="Genomic_DNA"/>
</dbReference>
<dbReference type="EMBL" id="ADFV01097627">
    <property type="status" value="NOT_ANNOTATED_CDS"/>
    <property type="molecule type" value="Genomic_DNA"/>
</dbReference>
<dbReference type="Ensembl" id="ENSNLET00000054985.1">
    <property type="protein sequence ID" value="ENSNLEP00000040883.1"/>
    <property type="gene ID" value="ENSNLEG00000031716.1"/>
</dbReference>
<protein>
    <submittedName>
        <fullName evidence="2">Surfeit 2</fullName>
    </submittedName>
</protein>